<evidence type="ECO:0000256" key="9">
    <source>
        <dbReference type="SAM" id="MobiDB-lite"/>
    </source>
</evidence>
<dbReference type="Gene3D" id="3.30.70.330">
    <property type="match status" value="1"/>
</dbReference>
<feature type="region of interest" description="Disordered" evidence="9">
    <location>
        <begin position="360"/>
        <end position="384"/>
    </location>
</feature>
<dbReference type="GO" id="GO:0005829">
    <property type="term" value="C:cytosol"/>
    <property type="evidence" value="ECO:0007669"/>
    <property type="project" value="InterPro"/>
</dbReference>
<evidence type="ECO:0000313" key="11">
    <source>
        <dbReference type="Proteomes" id="UP000046395"/>
    </source>
</evidence>
<dbReference type="Gene3D" id="2.30.29.30">
    <property type="entry name" value="Pleckstrin-homology domain (PH domain)/Phosphotyrosine-binding domain (PTB)"/>
    <property type="match status" value="1"/>
</dbReference>
<evidence type="ECO:0000256" key="8">
    <source>
        <dbReference type="PROSITE-ProRule" id="PRU00176"/>
    </source>
</evidence>
<evidence type="ECO:0000256" key="3">
    <source>
        <dbReference type="ARBA" id="ARBA00007054"/>
    </source>
</evidence>
<feature type="compositionally biased region" description="Basic residues" evidence="9">
    <location>
        <begin position="189"/>
        <end position="227"/>
    </location>
</feature>
<dbReference type="PRINTS" id="PR01348">
    <property type="entry name" value="ICLNCHANNEL"/>
</dbReference>
<evidence type="ECO:0000256" key="2">
    <source>
        <dbReference type="ARBA" id="ARBA00004496"/>
    </source>
</evidence>
<evidence type="ECO:0000256" key="7">
    <source>
        <dbReference type="ARBA" id="ARBA00045890"/>
    </source>
</evidence>
<dbReference type="SUPFAM" id="SSF54928">
    <property type="entry name" value="RNA-binding domain, RBD"/>
    <property type="match status" value="1"/>
</dbReference>
<feature type="region of interest" description="Disordered" evidence="9">
    <location>
        <begin position="163"/>
        <end position="233"/>
    </location>
</feature>
<reference evidence="11" key="1">
    <citation type="submission" date="2013-11" db="EMBL/GenBank/DDBJ databases">
        <authorList>
            <person name="Aslett M."/>
        </authorList>
    </citation>
    <scope>NUCLEOTIDE SEQUENCE [LARGE SCALE GENOMIC DNA]</scope>
    <source>
        <strain evidence="11">Edinburgh</strain>
    </source>
</reference>
<organism evidence="11 13">
    <name type="scientific">Trichuris muris</name>
    <name type="common">Mouse whipworm</name>
    <dbReference type="NCBI Taxonomy" id="70415"/>
    <lineage>
        <taxon>Eukaryota</taxon>
        <taxon>Metazoa</taxon>
        <taxon>Ecdysozoa</taxon>
        <taxon>Nematoda</taxon>
        <taxon>Enoplea</taxon>
        <taxon>Dorylaimia</taxon>
        <taxon>Trichinellida</taxon>
        <taxon>Trichuridae</taxon>
        <taxon>Trichuris</taxon>
    </lineage>
</organism>
<feature type="domain" description="RRM" evidence="10">
    <location>
        <begin position="232"/>
        <end position="305"/>
    </location>
</feature>
<comment type="similarity">
    <text evidence="3">Belongs to the pICln (TC 1.A.47) family.</text>
</comment>
<dbReference type="GO" id="GO:0005634">
    <property type="term" value="C:nucleus"/>
    <property type="evidence" value="ECO:0007669"/>
    <property type="project" value="UniProtKB-SubCell"/>
</dbReference>
<keyword evidence="8" id="KW-0694">RNA-binding</keyword>
<comment type="subcellular location">
    <subcellularLocation>
        <location evidence="2">Cytoplasm</location>
    </subcellularLocation>
    <subcellularLocation>
        <location evidence="1">Nucleus</location>
    </subcellularLocation>
</comment>
<dbReference type="SMART" id="SM00360">
    <property type="entry name" value="RRM"/>
    <property type="match status" value="1"/>
</dbReference>
<evidence type="ECO:0000256" key="4">
    <source>
        <dbReference type="ARBA" id="ARBA00015653"/>
    </source>
</evidence>
<dbReference type="WBParaSite" id="TMUE_2000010619.1">
    <property type="protein sequence ID" value="TMUE_2000010619.1"/>
    <property type="gene ID" value="WBGene00301035"/>
</dbReference>
<dbReference type="GO" id="GO:0034709">
    <property type="term" value="C:methylosome"/>
    <property type="evidence" value="ECO:0007669"/>
    <property type="project" value="InterPro"/>
</dbReference>
<dbReference type="GO" id="GO:0006821">
    <property type="term" value="P:chloride transport"/>
    <property type="evidence" value="ECO:0007669"/>
    <property type="project" value="InterPro"/>
</dbReference>
<keyword evidence="6" id="KW-0539">Nucleus</keyword>
<evidence type="ECO:0000313" key="12">
    <source>
        <dbReference type="WBParaSite" id="TMUE_0000000478.1"/>
    </source>
</evidence>
<dbReference type="GO" id="GO:0034715">
    <property type="term" value="C:pICln-Sm protein complex"/>
    <property type="evidence" value="ECO:0007669"/>
    <property type="project" value="InterPro"/>
</dbReference>
<dbReference type="PANTHER" id="PTHR48038">
    <property type="entry name" value="RIBONUCLEOPROTEIN RB97D"/>
    <property type="match status" value="1"/>
</dbReference>
<dbReference type="GO" id="GO:0003723">
    <property type="term" value="F:RNA binding"/>
    <property type="evidence" value="ECO:0007669"/>
    <property type="project" value="UniProtKB-UniRule"/>
</dbReference>
<dbReference type="Pfam" id="PF03517">
    <property type="entry name" value="Voldacs"/>
    <property type="match status" value="1"/>
</dbReference>
<dbReference type="PANTHER" id="PTHR48038:SF1">
    <property type="entry name" value="RIBONUCLEOPROTEIN RB97D"/>
    <property type="match status" value="1"/>
</dbReference>
<dbReference type="Pfam" id="PF00076">
    <property type="entry name" value="RRM_1"/>
    <property type="match status" value="1"/>
</dbReference>
<accession>A0A5S6QU08</accession>
<keyword evidence="5" id="KW-0963">Cytoplasm</keyword>
<feature type="compositionally biased region" description="Basic and acidic residues" evidence="9">
    <location>
        <begin position="170"/>
        <end position="188"/>
    </location>
</feature>
<keyword evidence="11" id="KW-1185">Reference proteome</keyword>
<dbReference type="Proteomes" id="UP000046395">
    <property type="component" value="Unassembled WGS sequence"/>
</dbReference>
<dbReference type="InterPro" id="IPR039924">
    <property type="entry name" value="ICln/Lot5/Saf5"/>
</dbReference>
<evidence type="ECO:0000256" key="1">
    <source>
        <dbReference type="ARBA" id="ARBA00004123"/>
    </source>
</evidence>
<dbReference type="GO" id="GO:0006884">
    <property type="term" value="P:cell volume homeostasis"/>
    <property type="evidence" value="ECO:0007669"/>
    <property type="project" value="InterPro"/>
</dbReference>
<evidence type="ECO:0000256" key="6">
    <source>
        <dbReference type="ARBA" id="ARBA00023242"/>
    </source>
</evidence>
<dbReference type="PROSITE" id="PS50102">
    <property type="entry name" value="RRM"/>
    <property type="match status" value="1"/>
</dbReference>
<name>A0A5S6QU08_TRIMR</name>
<evidence type="ECO:0000256" key="5">
    <source>
        <dbReference type="ARBA" id="ARBA00022490"/>
    </source>
</evidence>
<evidence type="ECO:0000259" key="10">
    <source>
        <dbReference type="PROSITE" id="PS50102"/>
    </source>
</evidence>
<dbReference type="GO" id="GO:0000387">
    <property type="term" value="P:spliceosomal snRNP assembly"/>
    <property type="evidence" value="ECO:0007669"/>
    <property type="project" value="InterPro"/>
</dbReference>
<dbReference type="InterPro" id="IPR003521">
    <property type="entry name" value="ICln"/>
</dbReference>
<dbReference type="InterPro" id="IPR000504">
    <property type="entry name" value="RRM_dom"/>
</dbReference>
<dbReference type="GO" id="GO:0005886">
    <property type="term" value="C:plasma membrane"/>
    <property type="evidence" value="ECO:0007669"/>
    <property type="project" value="InterPro"/>
</dbReference>
<dbReference type="InterPro" id="IPR035979">
    <property type="entry name" value="RBD_domain_sf"/>
</dbReference>
<sequence length="384" mass="42774">MITNLPPPTSGIRLQLDSVVAYVEKNSVGVGTLFVSESSIAWSGNGGLNVNIPYEALSMFAISRDLTDFNRECILLMFTTSLDVLSQLCGISPQGSSSTVNGSEEGGSATGEDYVAFRLVPEDKESLTDIYGAILSCQEHCWVDEDEDDSSDVDNLSPALQGVAMSDYGSTHEDGAGEEEETRRSVEHSRRRRSASRSPSRSRSRSREERRRRRSRSGSRRRSRSRSSSRGYRVHIGDIDSSLTERDLSDAFKKFGKLNEVWMATYAPYFAFVVFNNRNDAEDAVRYMNGSYVGDCKLRVSMALPRRRASRYFDRRYPPRFNNYRRGGGGGYGFGGGGGGGGGYYGNFYDRGGGGGGYYDRRYESRNSYRNRGTPSYDRYSRSP</sequence>
<proteinExistence type="inferred from homology"/>
<evidence type="ECO:0000313" key="13">
    <source>
        <dbReference type="WBParaSite" id="TMUE_2000010619.1"/>
    </source>
</evidence>
<reference evidence="12 13" key="3">
    <citation type="submission" date="2019-12" db="UniProtKB">
        <authorList>
            <consortium name="WormBaseParasite"/>
        </authorList>
    </citation>
    <scope>IDENTIFICATION</scope>
</reference>
<dbReference type="InterPro" id="IPR011993">
    <property type="entry name" value="PH-like_dom_sf"/>
</dbReference>
<dbReference type="WBParaSite" id="TMUE_0000000478.1">
    <property type="protein sequence ID" value="TMUE_0000000478.1"/>
    <property type="gene ID" value="WBGene00296418"/>
</dbReference>
<dbReference type="InterPro" id="IPR012677">
    <property type="entry name" value="Nucleotide-bd_a/b_plait_sf"/>
</dbReference>
<dbReference type="AlphaFoldDB" id="A0A5S6QU08"/>
<reference evidence="11" key="2">
    <citation type="submission" date="2014-03" db="EMBL/GenBank/DDBJ databases">
        <title>The whipworm genome and dual-species transcriptomics of an intimate host-pathogen interaction.</title>
        <authorList>
            <person name="Foth B.J."/>
            <person name="Tsai I.J."/>
            <person name="Reid A.J."/>
            <person name="Bancroft A.J."/>
            <person name="Nichol S."/>
            <person name="Tracey A."/>
            <person name="Holroyd N."/>
            <person name="Cotton J.A."/>
            <person name="Stanley E.J."/>
            <person name="Zarowiecki M."/>
            <person name="Liu J.Z."/>
            <person name="Huckvale T."/>
            <person name="Cooper P.J."/>
            <person name="Grencis R.K."/>
            <person name="Berriman M."/>
        </authorList>
    </citation>
    <scope>NUCLEOTIDE SEQUENCE [LARGE SCALE GENOMIC DNA]</scope>
    <source>
        <strain evidence="11">Edinburgh</strain>
    </source>
</reference>
<protein>
    <recommendedName>
        <fullName evidence="4">Methylosome subunit pICln</fullName>
    </recommendedName>
</protein>
<dbReference type="STRING" id="70415.A0A5S6QU08"/>
<comment type="function">
    <text evidence="7">Involved in both the assembly of spliceosomal snRNPs and the methylation of Sm proteins. Chaperone that regulates the assembly of spliceosomal U1, U2, U4 and U5 small nuclear ribonucleoproteins (snRNPs), the building blocks of the spliceosome, and thereby plays an important role in the splicing of cellular pre-mRNAs. Most spliceosomal snRNPs contain a common set of Sm proteins SNRPB, SNRPD1, SNRPD2, SNRPD3, SNRPE, SNRPF and SNRPG that assemble in a heptameric protein ring on the Sm site of the small nuclear RNA to form the core snRNP (Sm core). In the cytosol, the Sm proteins SNRPD1, SNRPD2, SNRPE, SNRPF and SNRPG are trapped in an inactive 6S pICln-Sm complex by the chaperone CLNS1A that controls the assembly of the core snRNP. Dissociation by the SMN complex of CLNS1A from the trapped Sm proteins and their transfer to an SMN-Sm complex triggers the assembly of core snRNPs and their transport to the nucleus.</text>
</comment>